<comment type="caution">
    <text evidence="3">The sequence shown here is derived from an EMBL/GenBank/DDBJ whole genome shotgun (WGS) entry which is preliminary data.</text>
</comment>
<organism evidence="3 4">
    <name type="scientific">Legionella impletisoli</name>
    <dbReference type="NCBI Taxonomy" id="343510"/>
    <lineage>
        <taxon>Bacteria</taxon>
        <taxon>Pseudomonadati</taxon>
        <taxon>Pseudomonadota</taxon>
        <taxon>Gammaproteobacteria</taxon>
        <taxon>Legionellales</taxon>
        <taxon>Legionellaceae</taxon>
        <taxon>Legionella</taxon>
    </lineage>
</organism>
<sequence>MNSKEHIGSFYAILSGFLYGFLGYFGMSVIHSGMSPSTMLFWRFLISSVVMLIVIFPTLKRISDSKYDLLITFLGGAGFYSLSTLLYFIAAGYIGSGLAMVIFFTYPVILMVINYFLFRQTIPAPYYLAIIMILVGMTLLVDWHEMRMDLIGIAFGLVSAFFYAGYLALSKQIQASPNMSAFMLSSGCSVAFLLFSLFQGSFIIPTQYSVWANLIGVGIISTAVPILLLLYSLKLISSDKAAILSVLEPVFVVIFGFILLGETLYLKHVIGITIVLSGALLTLFSHKIKIPRIQAAQ</sequence>
<reference evidence="3" key="1">
    <citation type="journal article" date="2014" name="Int. J. Syst. Evol. Microbiol.">
        <title>Complete genome sequence of Corynebacterium casei LMG S-19264T (=DSM 44701T), isolated from a smear-ripened cheese.</title>
        <authorList>
            <consortium name="US DOE Joint Genome Institute (JGI-PGF)"/>
            <person name="Walter F."/>
            <person name="Albersmeier A."/>
            <person name="Kalinowski J."/>
            <person name="Ruckert C."/>
        </authorList>
    </citation>
    <scope>NUCLEOTIDE SEQUENCE</scope>
    <source>
        <strain evidence="3">JCM 13919</strain>
    </source>
</reference>
<feature type="transmembrane region" description="Helical" evidence="1">
    <location>
        <begin position="150"/>
        <end position="169"/>
    </location>
</feature>
<feature type="domain" description="EamA" evidence="2">
    <location>
        <begin position="151"/>
        <end position="283"/>
    </location>
</feature>
<keyword evidence="1" id="KW-1133">Transmembrane helix</keyword>
<dbReference type="OrthoDB" id="5652448at2"/>
<evidence type="ECO:0000256" key="1">
    <source>
        <dbReference type="SAM" id="Phobius"/>
    </source>
</evidence>
<reference evidence="3" key="2">
    <citation type="submission" date="2020-09" db="EMBL/GenBank/DDBJ databases">
        <authorList>
            <person name="Sun Q."/>
            <person name="Ohkuma M."/>
        </authorList>
    </citation>
    <scope>NUCLEOTIDE SEQUENCE</scope>
    <source>
        <strain evidence="3">JCM 13919</strain>
    </source>
</reference>
<evidence type="ECO:0000313" key="4">
    <source>
        <dbReference type="Proteomes" id="UP000630149"/>
    </source>
</evidence>
<feature type="transmembrane region" description="Helical" evidence="1">
    <location>
        <begin position="242"/>
        <end position="259"/>
    </location>
</feature>
<feature type="transmembrane region" description="Helical" evidence="1">
    <location>
        <begin position="181"/>
        <end position="204"/>
    </location>
</feature>
<dbReference type="EMBL" id="BMOB01000001">
    <property type="protein sequence ID" value="GGI75494.1"/>
    <property type="molecule type" value="Genomic_DNA"/>
</dbReference>
<feature type="transmembrane region" description="Helical" evidence="1">
    <location>
        <begin position="96"/>
        <end position="117"/>
    </location>
</feature>
<gene>
    <name evidence="3" type="ORF">GCM10007966_00380</name>
</gene>
<dbReference type="RefSeq" id="WP_131775292.1">
    <property type="nucleotide sequence ID" value="NZ_BMOB01000001.1"/>
</dbReference>
<name>A0A917JKX3_9GAMM</name>
<accession>A0A917JKX3</accession>
<keyword evidence="4" id="KW-1185">Reference proteome</keyword>
<keyword evidence="1" id="KW-0472">Membrane</keyword>
<dbReference type="Proteomes" id="UP000630149">
    <property type="component" value="Unassembled WGS sequence"/>
</dbReference>
<protein>
    <submittedName>
        <fullName evidence="3">Membrane protein</fullName>
    </submittedName>
</protein>
<feature type="transmembrane region" description="Helical" evidence="1">
    <location>
        <begin position="69"/>
        <end position="90"/>
    </location>
</feature>
<evidence type="ECO:0000259" key="2">
    <source>
        <dbReference type="Pfam" id="PF00892"/>
    </source>
</evidence>
<feature type="transmembrane region" description="Helical" evidence="1">
    <location>
        <begin position="265"/>
        <end position="284"/>
    </location>
</feature>
<feature type="transmembrane region" description="Helical" evidence="1">
    <location>
        <begin position="7"/>
        <end position="27"/>
    </location>
</feature>
<feature type="transmembrane region" description="Helical" evidence="1">
    <location>
        <begin position="39"/>
        <end position="57"/>
    </location>
</feature>
<feature type="transmembrane region" description="Helical" evidence="1">
    <location>
        <begin position="210"/>
        <end position="230"/>
    </location>
</feature>
<dbReference type="InterPro" id="IPR000620">
    <property type="entry name" value="EamA_dom"/>
</dbReference>
<dbReference type="AlphaFoldDB" id="A0A917JKX3"/>
<dbReference type="InterPro" id="IPR037185">
    <property type="entry name" value="EmrE-like"/>
</dbReference>
<dbReference type="Pfam" id="PF00892">
    <property type="entry name" value="EamA"/>
    <property type="match status" value="2"/>
</dbReference>
<keyword evidence="1" id="KW-0812">Transmembrane</keyword>
<dbReference type="PANTHER" id="PTHR22911">
    <property type="entry name" value="ACYL-MALONYL CONDENSING ENZYME-RELATED"/>
    <property type="match status" value="1"/>
</dbReference>
<dbReference type="SUPFAM" id="SSF103481">
    <property type="entry name" value="Multidrug resistance efflux transporter EmrE"/>
    <property type="match status" value="2"/>
</dbReference>
<feature type="domain" description="EamA" evidence="2">
    <location>
        <begin position="7"/>
        <end position="141"/>
    </location>
</feature>
<dbReference type="PANTHER" id="PTHR22911:SF137">
    <property type="entry name" value="SOLUTE CARRIER FAMILY 35 MEMBER G2-RELATED"/>
    <property type="match status" value="1"/>
</dbReference>
<dbReference type="GO" id="GO:0016020">
    <property type="term" value="C:membrane"/>
    <property type="evidence" value="ECO:0007669"/>
    <property type="project" value="InterPro"/>
</dbReference>
<feature type="transmembrane region" description="Helical" evidence="1">
    <location>
        <begin position="124"/>
        <end position="144"/>
    </location>
</feature>
<proteinExistence type="predicted"/>
<evidence type="ECO:0000313" key="3">
    <source>
        <dbReference type="EMBL" id="GGI75494.1"/>
    </source>
</evidence>